<dbReference type="InterPro" id="IPR050829">
    <property type="entry name" value="CorA_MIT"/>
</dbReference>
<dbReference type="InterPro" id="IPR002523">
    <property type="entry name" value="MgTranspt_CorA/ZnTranspt_ZntB"/>
</dbReference>
<evidence type="ECO:0000256" key="3">
    <source>
        <dbReference type="ARBA" id="ARBA00022692"/>
    </source>
</evidence>
<keyword evidence="6" id="KW-0175">Coiled coil</keyword>
<feature type="region of interest" description="Disordered" evidence="7">
    <location>
        <begin position="497"/>
        <end position="607"/>
    </location>
</feature>
<feature type="coiled-coil region" evidence="6">
    <location>
        <begin position="970"/>
        <end position="1010"/>
    </location>
</feature>
<dbReference type="InterPro" id="IPR029058">
    <property type="entry name" value="AB_hydrolase_fold"/>
</dbReference>
<accession>A0AA38RV32</accession>
<dbReference type="GO" id="GO:0016020">
    <property type="term" value="C:membrane"/>
    <property type="evidence" value="ECO:0007669"/>
    <property type="project" value="UniProtKB-SubCell"/>
</dbReference>
<keyword evidence="5 8" id="KW-0472">Membrane</keyword>
<feature type="compositionally biased region" description="Acidic residues" evidence="7">
    <location>
        <begin position="832"/>
        <end position="846"/>
    </location>
</feature>
<dbReference type="Gene3D" id="1.20.58.340">
    <property type="entry name" value="Magnesium transport protein CorA, transmembrane region"/>
    <property type="match status" value="1"/>
</dbReference>
<name>A0AA38RV32_9PEZI</name>
<evidence type="ECO:0000313" key="10">
    <source>
        <dbReference type="EMBL" id="KAJ9148537.1"/>
    </source>
</evidence>
<feature type="compositionally biased region" description="Basic residues" evidence="7">
    <location>
        <begin position="1225"/>
        <end position="1236"/>
    </location>
</feature>
<feature type="region of interest" description="Disordered" evidence="7">
    <location>
        <begin position="824"/>
        <end position="853"/>
    </location>
</feature>
<comment type="similarity">
    <text evidence="2">Belongs to the putative lipase ROG1 family.</text>
</comment>
<dbReference type="Pfam" id="PF05057">
    <property type="entry name" value="DUF676"/>
    <property type="match status" value="1"/>
</dbReference>
<keyword evidence="11" id="KW-1185">Reference proteome</keyword>
<feature type="region of interest" description="Disordered" evidence="7">
    <location>
        <begin position="1208"/>
        <end position="1266"/>
    </location>
</feature>
<feature type="compositionally biased region" description="Basic and acidic residues" evidence="7">
    <location>
        <begin position="563"/>
        <end position="583"/>
    </location>
</feature>
<comment type="caution">
    <text evidence="10">The sequence shown here is derived from an EMBL/GenBank/DDBJ whole genome shotgun (WGS) entry which is preliminary data.</text>
</comment>
<evidence type="ECO:0000256" key="6">
    <source>
        <dbReference type="SAM" id="Coils"/>
    </source>
</evidence>
<reference evidence="10" key="1">
    <citation type="submission" date="2022-07" db="EMBL/GenBank/DDBJ databases">
        <title>Fungi with potential for degradation of polypropylene.</title>
        <authorList>
            <person name="Gostincar C."/>
        </authorList>
    </citation>
    <scope>NUCLEOTIDE SEQUENCE</scope>
    <source>
        <strain evidence="10">EXF-13308</strain>
    </source>
</reference>
<dbReference type="Proteomes" id="UP001174694">
    <property type="component" value="Unassembled WGS sequence"/>
</dbReference>
<dbReference type="Gene3D" id="3.40.50.1820">
    <property type="entry name" value="alpha/beta hydrolase"/>
    <property type="match status" value="1"/>
</dbReference>
<feature type="compositionally biased region" description="Polar residues" evidence="7">
    <location>
        <begin position="23"/>
        <end position="35"/>
    </location>
</feature>
<dbReference type="PANTHER" id="PTHR47685:SF1">
    <property type="entry name" value="MAGNESIUM TRANSPORT PROTEIN CORA"/>
    <property type="match status" value="1"/>
</dbReference>
<feature type="compositionally biased region" description="Basic and acidic residues" evidence="7">
    <location>
        <begin position="530"/>
        <end position="551"/>
    </location>
</feature>
<feature type="region of interest" description="Disordered" evidence="7">
    <location>
        <begin position="1"/>
        <end position="79"/>
    </location>
</feature>
<organism evidence="10 11">
    <name type="scientific">Pleurostoma richardsiae</name>
    <dbReference type="NCBI Taxonomy" id="41990"/>
    <lineage>
        <taxon>Eukaryota</taxon>
        <taxon>Fungi</taxon>
        <taxon>Dikarya</taxon>
        <taxon>Ascomycota</taxon>
        <taxon>Pezizomycotina</taxon>
        <taxon>Sordariomycetes</taxon>
        <taxon>Sordariomycetidae</taxon>
        <taxon>Calosphaeriales</taxon>
        <taxon>Pleurostomataceae</taxon>
        <taxon>Pleurostoma</taxon>
    </lineage>
</organism>
<keyword evidence="4 8" id="KW-1133">Transmembrane helix</keyword>
<evidence type="ECO:0000256" key="7">
    <source>
        <dbReference type="SAM" id="MobiDB-lite"/>
    </source>
</evidence>
<feature type="transmembrane region" description="Helical" evidence="8">
    <location>
        <begin position="1105"/>
        <end position="1125"/>
    </location>
</feature>
<protein>
    <submittedName>
        <fullName evidence="10">Ankyrin repeat protein</fullName>
    </submittedName>
</protein>
<comment type="subcellular location">
    <subcellularLocation>
        <location evidence="1">Membrane</location>
        <topology evidence="1">Multi-pass membrane protein</topology>
    </subcellularLocation>
</comment>
<dbReference type="InterPro" id="IPR007751">
    <property type="entry name" value="DUF676_lipase-like"/>
</dbReference>
<dbReference type="GO" id="GO:0046873">
    <property type="term" value="F:metal ion transmembrane transporter activity"/>
    <property type="evidence" value="ECO:0007669"/>
    <property type="project" value="InterPro"/>
</dbReference>
<dbReference type="SUPFAM" id="SSF53474">
    <property type="entry name" value="alpha/beta-Hydrolases"/>
    <property type="match status" value="1"/>
</dbReference>
<keyword evidence="3 8" id="KW-0812">Transmembrane</keyword>
<feature type="compositionally biased region" description="Polar residues" evidence="7">
    <location>
        <begin position="552"/>
        <end position="562"/>
    </location>
</feature>
<dbReference type="SUPFAM" id="SSF144083">
    <property type="entry name" value="Magnesium transport protein CorA, transmembrane region"/>
    <property type="match status" value="1"/>
</dbReference>
<evidence type="ECO:0000256" key="5">
    <source>
        <dbReference type="ARBA" id="ARBA00023136"/>
    </source>
</evidence>
<evidence type="ECO:0000256" key="2">
    <source>
        <dbReference type="ARBA" id="ARBA00007920"/>
    </source>
</evidence>
<feature type="transmembrane region" description="Helical" evidence="8">
    <location>
        <begin position="1137"/>
        <end position="1163"/>
    </location>
</feature>
<dbReference type="Pfam" id="PF01544">
    <property type="entry name" value="CorA"/>
    <property type="match status" value="1"/>
</dbReference>
<feature type="compositionally biased region" description="Basic and acidic residues" evidence="7">
    <location>
        <begin position="50"/>
        <end position="65"/>
    </location>
</feature>
<evidence type="ECO:0000256" key="8">
    <source>
        <dbReference type="SAM" id="Phobius"/>
    </source>
</evidence>
<proteinExistence type="inferred from homology"/>
<evidence type="ECO:0000259" key="9">
    <source>
        <dbReference type="Pfam" id="PF05057"/>
    </source>
</evidence>
<dbReference type="InterPro" id="IPR045863">
    <property type="entry name" value="CorA_TM1_TM2"/>
</dbReference>
<feature type="compositionally biased region" description="Polar residues" evidence="7">
    <location>
        <begin position="1"/>
        <end position="11"/>
    </location>
</feature>
<dbReference type="EMBL" id="JANBVO010000012">
    <property type="protein sequence ID" value="KAJ9148537.1"/>
    <property type="molecule type" value="Genomic_DNA"/>
</dbReference>
<evidence type="ECO:0000256" key="4">
    <source>
        <dbReference type="ARBA" id="ARBA00022989"/>
    </source>
</evidence>
<feature type="domain" description="DUF676" evidence="9">
    <location>
        <begin position="182"/>
        <end position="281"/>
    </location>
</feature>
<gene>
    <name evidence="10" type="ORF">NKR23_g4960</name>
</gene>
<evidence type="ECO:0000313" key="11">
    <source>
        <dbReference type="Proteomes" id="UP001174694"/>
    </source>
</evidence>
<sequence length="1266" mass="141216">MRRLSVIQSESPRVAAAPGPSDAPQQQSLPSNNNEDVPAADLLAPGSDIRSSREDLRQHTTRDSRGTGPDFSSDVGEGGIDGQARFAAVDGDIGGHEYNIDTKVDIIAVPAPGADPLQTWLRDPLPPDVFQRGRARGPTLSPIQRGLLKGTLVSPILPLSPKKAVPNWLRRGIRMEANIARVLSYDHGEMTAETDLKKLADNLLEVLAINMSQAVCRPVFFICHSIGGLVAKLALRTASREQRYENIVDDCYGMAFFATPHLGSSYLSSRHFQLSIQQLLNLQDILPQSLTDELRLGHPLLVAVNEDFKDLASELQIWTFYETEDSQLGGSDTAVAEPTGVYFSAQIASVKSAILGVRHEKIYPMQSAHGMCASFGKKNVQTMYLFLRDLGSEIRKSVHTCTVTHSPLCLEAKVNIEVHGFYEDAMAVPGVEPTIRPWSTKLPLSDFLDRGPERCLAERFKEGGSLPTDGQFLNASRPLQATEVFASQAIPRSRLTHLSPGMTVMQPGYQTGPDSGQLVGCLPRVPSSRPLDRNHFGDNESPANRHSDELTSRSVDQLPTSDKTGRSTSRGDAKGEHEKDKLTQVKRPNHAQQHPTRPPPSKPKLARWKSESALALELQVIFSRPESKSRKFIWTHLPFTNPPWVKKIFETMSRRDGRNYGEILNYEYWGSRHSQPRQSPNHAAYVRPGCSFIPGRPASPRVAPRASSGAGRPGPTPPSFVCAFLPYLHFDSYQAFVSRREAIRARLRQGRTRPVPDWVAKSTSLDLQVVWEFLGHDPPVNIRRTLDQFGYPSMSDTSARDDDQMLYKMTRDDTSHVGLDNLDAQEDASSVDSDDEGITASDDEETGPLASEQNVRNGNLLMVDQLWMWTIDTNKLITCFPKRDNESTDGPLHQQADLRDHVFNEVNSDLTRRCECAMDLAGLTILCAVTVLIERTSNPDLDIFHIFNAAIGALTEKMTVALKRFRTHALLDEEADVDELERQKIVVERAEAENRETTSALLELRDLEDELLTLTSLFQTQLKCIKETRDTCSRTELRDIASHGRQYLEEALGKVDEYEKQVGSMIERVRNTRDDFARLLEMVQRQAQVDQARLSRQQALQNRSVLIFTTFTVIFLPLSFFTSLFGMNTREWGGGDFLSLSTIGAISLPISAVLIAAALYLAWSSRAAQFFRFLSVKAKQKIARAKSKTKKAKSMPNAGWSIFHEESEQLGNRSGSSKARELSHARRKKSQRKTRVAHQSSQEFWQANHVDSNRTESGAKAHSMGW</sequence>
<feature type="coiled-coil region" evidence="6">
    <location>
        <begin position="1048"/>
        <end position="1075"/>
    </location>
</feature>
<dbReference type="AlphaFoldDB" id="A0AA38RV32"/>
<dbReference type="PANTHER" id="PTHR47685">
    <property type="entry name" value="MAGNESIUM TRANSPORT PROTEIN CORA"/>
    <property type="match status" value="1"/>
</dbReference>
<evidence type="ECO:0000256" key="1">
    <source>
        <dbReference type="ARBA" id="ARBA00004141"/>
    </source>
</evidence>